<comment type="caution">
    <text evidence="2">The sequence shown here is derived from an EMBL/GenBank/DDBJ whole genome shotgun (WGS) entry which is preliminary data.</text>
</comment>
<dbReference type="RefSeq" id="WP_411915411.1">
    <property type="nucleotide sequence ID" value="NZ_BAAFSF010000001.1"/>
</dbReference>
<evidence type="ECO:0000313" key="2">
    <source>
        <dbReference type="EMBL" id="GAB1251606.1"/>
    </source>
</evidence>
<feature type="domain" description="DUF4296" evidence="1">
    <location>
        <begin position="31"/>
        <end position="109"/>
    </location>
</feature>
<protein>
    <recommendedName>
        <fullName evidence="1">DUF4296 domain-containing protein</fullName>
    </recommendedName>
</protein>
<evidence type="ECO:0000313" key="3">
    <source>
        <dbReference type="Proteomes" id="UP001628220"/>
    </source>
</evidence>
<proteinExistence type="predicted"/>
<dbReference type="Pfam" id="PF14129">
    <property type="entry name" value="DUF4296"/>
    <property type="match status" value="1"/>
</dbReference>
<keyword evidence="3" id="KW-1185">Reference proteome</keyword>
<accession>A0ABQ0E1R8</accession>
<reference evidence="2 3" key="1">
    <citation type="journal article" date="2025" name="Int. J. Syst. Evol. Microbiol.">
        <title>Desulfovibrio falkowii sp. nov., Porphyromonas miyakawae sp. nov., Mediterraneibacter flintii sp. nov. and Owariibacterium komagatae gen. nov., sp. nov., isolated from human faeces.</title>
        <authorList>
            <person name="Hamaguchi T."/>
            <person name="Ohara M."/>
            <person name="Hisatomi A."/>
            <person name="Sekiguchi K."/>
            <person name="Takeda J.I."/>
            <person name="Ueyama J."/>
            <person name="Ito M."/>
            <person name="Nishiwaki H."/>
            <person name="Ogi T."/>
            <person name="Hirayama M."/>
            <person name="Ohkuma M."/>
            <person name="Sakamoto M."/>
            <person name="Ohno K."/>
        </authorList>
    </citation>
    <scope>NUCLEOTIDE SEQUENCE [LARGE SCALE GENOMIC DNA]</scope>
    <source>
        <strain evidence="2 3">13CB11C</strain>
    </source>
</reference>
<name>A0ABQ0E1R8_9PORP</name>
<sequence>MPSKARLIVALLLLFTTIGLSFSCGNKWGKRLSEKEIEAILGELYVAQNIYINDPSPSTDTLLISLRRSIFKKYQVTESDFDSVITYYAHYKSDRLSAIAQKAADGITADLEDYQKKSTPPTFEENLKYQIPKSLDAYELADLIPIEQYPSTILLSDGVDALFYSTLVRNTLYKTTTITIQITLYGLPNKIEKKDCPLLEVSCIDTNGNFVKAQTTLSSNGTKDLCLYFDKDIKNGRFSILLHSGNNPHICPIFVTELSIRPQLASPPSNKENEEDD</sequence>
<organism evidence="2 3">
    <name type="scientific">Porphyromonas miyakawae</name>
    <dbReference type="NCBI Taxonomy" id="3137470"/>
    <lineage>
        <taxon>Bacteria</taxon>
        <taxon>Pseudomonadati</taxon>
        <taxon>Bacteroidota</taxon>
        <taxon>Bacteroidia</taxon>
        <taxon>Bacteroidales</taxon>
        <taxon>Porphyromonadaceae</taxon>
        <taxon>Porphyromonas</taxon>
    </lineage>
</organism>
<evidence type="ECO:0000259" key="1">
    <source>
        <dbReference type="Pfam" id="PF14129"/>
    </source>
</evidence>
<dbReference type="InterPro" id="IPR025381">
    <property type="entry name" value="DUF4296"/>
</dbReference>
<dbReference type="EMBL" id="BAAFSF010000001">
    <property type="protein sequence ID" value="GAB1251606.1"/>
    <property type="molecule type" value="Genomic_DNA"/>
</dbReference>
<dbReference type="Proteomes" id="UP001628220">
    <property type="component" value="Unassembled WGS sequence"/>
</dbReference>
<gene>
    <name evidence="2" type="ORF">Tsumi_07100</name>
</gene>
<dbReference type="PROSITE" id="PS51257">
    <property type="entry name" value="PROKAR_LIPOPROTEIN"/>
    <property type="match status" value="1"/>
</dbReference>